<dbReference type="InterPro" id="IPR036812">
    <property type="entry name" value="NAD(P)_OxRdtase_dom_sf"/>
</dbReference>
<proteinExistence type="predicted"/>
<protein>
    <submittedName>
        <fullName evidence="1">Diketogulonate reductase-like aldo/keto reductase</fullName>
    </submittedName>
</protein>
<gene>
    <name evidence="1" type="ORF">FHS99_003016</name>
</gene>
<dbReference type="AlphaFoldDB" id="A0A7W9BUT2"/>
<comment type="caution">
    <text evidence="1">The sequence shown here is derived from an EMBL/GenBank/DDBJ whole genome shotgun (WGS) entry which is preliminary data.</text>
</comment>
<organism evidence="1 2">
    <name type="scientific">Sphingomonas prati</name>
    <dbReference type="NCBI Taxonomy" id="1843237"/>
    <lineage>
        <taxon>Bacteria</taxon>
        <taxon>Pseudomonadati</taxon>
        <taxon>Pseudomonadota</taxon>
        <taxon>Alphaproteobacteria</taxon>
        <taxon>Sphingomonadales</taxon>
        <taxon>Sphingomonadaceae</taxon>
        <taxon>Sphingomonas</taxon>
    </lineage>
</organism>
<evidence type="ECO:0000313" key="1">
    <source>
        <dbReference type="EMBL" id="MBB5730513.1"/>
    </source>
</evidence>
<name>A0A7W9BUT2_9SPHN</name>
<dbReference type="EMBL" id="JACIJR010000007">
    <property type="protein sequence ID" value="MBB5730513.1"/>
    <property type="molecule type" value="Genomic_DNA"/>
</dbReference>
<keyword evidence="2" id="KW-1185">Reference proteome</keyword>
<sequence length="48" mass="5101">MISIPKAGTVAHVAENRAALDLVLDRETIGRLDQAFPQPAGPVPLGMY</sequence>
<dbReference type="Proteomes" id="UP000546701">
    <property type="component" value="Unassembled WGS sequence"/>
</dbReference>
<reference evidence="1 2" key="1">
    <citation type="submission" date="2020-08" db="EMBL/GenBank/DDBJ databases">
        <title>Genomic Encyclopedia of Type Strains, Phase IV (KMG-IV): sequencing the most valuable type-strain genomes for metagenomic binning, comparative biology and taxonomic classification.</title>
        <authorList>
            <person name="Goeker M."/>
        </authorList>
    </citation>
    <scope>NUCLEOTIDE SEQUENCE [LARGE SCALE GENOMIC DNA]</scope>
    <source>
        <strain evidence="1 2">DSM 103336</strain>
    </source>
</reference>
<dbReference type="SUPFAM" id="SSF51430">
    <property type="entry name" value="NAD(P)-linked oxidoreductase"/>
    <property type="match status" value="1"/>
</dbReference>
<evidence type="ECO:0000313" key="2">
    <source>
        <dbReference type="Proteomes" id="UP000546701"/>
    </source>
</evidence>
<accession>A0A7W9BUT2</accession>